<reference evidence="5 6" key="1">
    <citation type="journal article" date="2014" name="Genome Biol. Evol.">
        <title>The secreted proteins of Achlya hypogyna and Thraustotheca clavata identify the ancestral oomycete secretome and reveal gene acquisitions by horizontal gene transfer.</title>
        <authorList>
            <person name="Misner I."/>
            <person name="Blouin N."/>
            <person name="Leonard G."/>
            <person name="Richards T.A."/>
            <person name="Lane C.E."/>
        </authorList>
    </citation>
    <scope>NUCLEOTIDE SEQUENCE [LARGE SCALE GENOMIC DNA]</scope>
    <source>
        <strain evidence="5 6">ATCC 34112</strain>
    </source>
</reference>
<dbReference type="InterPro" id="IPR027417">
    <property type="entry name" value="P-loop_NTPase"/>
</dbReference>
<gene>
    <name evidence="5" type="ORF">THRCLA_01495</name>
</gene>
<dbReference type="PANTHER" id="PTHR23077:SF117">
    <property type="entry name" value="AAA+ ATPASE DOMAIN-CONTAINING PROTEIN"/>
    <property type="match status" value="1"/>
</dbReference>
<accession>A0A1W0A8A1</accession>
<dbReference type="GO" id="GO:0051301">
    <property type="term" value="P:cell division"/>
    <property type="evidence" value="ECO:0007669"/>
    <property type="project" value="UniProtKB-KW"/>
</dbReference>
<keyword evidence="2" id="KW-0067">ATP-binding</keyword>
<dbReference type="STRING" id="74557.A0A1W0A8A1"/>
<keyword evidence="5" id="KW-0132">Cell division</keyword>
<dbReference type="InterPro" id="IPR003593">
    <property type="entry name" value="AAA+_ATPase"/>
</dbReference>
<organism evidence="5 6">
    <name type="scientific">Thraustotheca clavata</name>
    <dbReference type="NCBI Taxonomy" id="74557"/>
    <lineage>
        <taxon>Eukaryota</taxon>
        <taxon>Sar</taxon>
        <taxon>Stramenopiles</taxon>
        <taxon>Oomycota</taxon>
        <taxon>Saprolegniomycetes</taxon>
        <taxon>Saprolegniales</taxon>
        <taxon>Achlyaceae</taxon>
        <taxon>Thraustotheca</taxon>
    </lineage>
</organism>
<dbReference type="Pfam" id="PF00004">
    <property type="entry name" value="AAA"/>
    <property type="match status" value="2"/>
</dbReference>
<feature type="domain" description="AAA+ ATPase" evidence="4">
    <location>
        <begin position="234"/>
        <end position="367"/>
    </location>
</feature>
<dbReference type="CDD" id="cd00009">
    <property type="entry name" value="AAA"/>
    <property type="match status" value="1"/>
</dbReference>
<dbReference type="InterPro" id="IPR003960">
    <property type="entry name" value="ATPase_AAA_CS"/>
</dbReference>
<keyword evidence="1" id="KW-0547">Nucleotide-binding</keyword>
<dbReference type="GO" id="GO:0016887">
    <property type="term" value="F:ATP hydrolysis activity"/>
    <property type="evidence" value="ECO:0007669"/>
    <property type="project" value="InterPro"/>
</dbReference>
<dbReference type="SUPFAM" id="SSF52540">
    <property type="entry name" value="P-loop containing nucleoside triphosphate hydrolases"/>
    <property type="match status" value="2"/>
</dbReference>
<evidence type="ECO:0000259" key="4">
    <source>
        <dbReference type="SMART" id="SM00382"/>
    </source>
</evidence>
<dbReference type="OrthoDB" id="5421at2759"/>
<feature type="domain" description="AAA+ ATPase" evidence="4">
    <location>
        <begin position="490"/>
        <end position="648"/>
    </location>
</feature>
<dbReference type="Proteomes" id="UP000243217">
    <property type="component" value="Unassembled WGS sequence"/>
</dbReference>
<name>A0A1W0A8A1_9STRA</name>
<keyword evidence="5" id="KW-0131">Cell cycle</keyword>
<dbReference type="PANTHER" id="PTHR23077">
    <property type="entry name" value="AAA-FAMILY ATPASE"/>
    <property type="match status" value="1"/>
</dbReference>
<dbReference type="EMBL" id="JNBS01000341">
    <property type="protein sequence ID" value="OQS06458.1"/>
    <property type="molecule type" value="Genomic_DNA"/>
</dbReference>
<evidence type="ECO:0000313" key="6">
    <source>
        <dbReference type="Proteomes" id="UP000243217"/>
    </source>
</evidence>
<dbReference type="InterPro" id="IPR050168">
    <property type="entry name" value="AAA_ATPase_domain"/>
</dbReference>
<keyword evidence="3" id="KW-0175">Coiled coil</keyword>
<dbReference type="PROSITE" id="PS00674">
    <property type="entry name" value="AAA"/>
    <property type="match status" value="1"/>
</dbReference>
<evidence type="ECO:0000256" key="2">
    <source>
        <dbReference type="ARBA" id="ARBA00022840"/>
    </source>
</evidence>
<evidence type="ECO:0000256" key="1">
    <source>
        <dbReference type="ARBA" id="ARBA00022741"/>
    </source>
</evidence>
<proteinExistence type="predicted"/>
<dbReference type="InterPro" id="IPR003959">
    <property type="entry name" value="ATPase_AAA_core"/>
</dbReference>
<dbReference type="FunFam" id="3.40.50.300:FF:001025">
    <property type="entry name" value="ATPase family, AAA domain-containing 2B"/>
    <property type="match status" value="1"/>
</dbReference>
<dbReference type="Pfam" id="PF17862">
    <property type="entry name" value="AAA_lid_3"/>
    <property type="match status" value="1"/>
</dbReference>
<dbReference type="SMART" id="SM00382">
    <property type="entry name" value="AAA"/>
    <property type="match status" value="2"/>
</dbReference>
<dbReference type="AlphaFoldDB" id="A0A1W0A8A1"/>
<dbReference type="Gene3D" id="1.10.8.60">
    <property type="match status" value="2"/>
</dbReference>
<dbReference type="InterPro" id="IPR041569">
    <property type="entry name" value="AAA_lid_3"/>
</dbReference>
<dbReference type="GO" id="GO:0005524">
    <property type="term" value="F:ATP binding"/>
    <property type="evidence" value="ECO:0007669"/>
    <property type="project" value="UniProtKB-KW"/>
</dbReference>
<sequence length="736" mass="81100">MKRIAWAGQGLIAQNTVRVFANADTQLSSMAFVRLSSNSASLVCNAWIDVADANHSNDIQLHPWMLDNLGLTSGSDELMCEYIQEPVVYAHTIVIQPLGPFPQRLEQVAGTLPLAIRDQILNLATTVTRQVELASKGHLFTILVLGQLYLFRVVHIDDGNIDLALINSKTRVVLQSNDDTSLKPNNADDILTKWKSCQWSKQLSTFGFAGYEDIIDDVFFHLRLKLFETSKFAASQGLLLQGVHGIGKTLFLEGIAKQLAALQIPVVKLECMSLLLESSTTASFSSTTDFLLHKLRLANDFGVILLDNVDAFFEDNEVSPLGRSLLQFIDELNNKEICILGTTTSNLPTTATRVGRFERCFELPVPTEETRLKILTRLLANIQVEFNDSAARVANVTGGYVAKDLVRVCRHAKASSKLANMPEIRWLDFVKAIGNTKPSQLKTLNVQAPGTALQTWEQFAGYESLKKKLLELISYRFERKEALRTLGVQSVSGILLYGPSGCGKTMIVQGLAAKCKANFVRVQSSELMSKYFGETEKSIRDVFARARSAAPCILFFDELDSIAEKRAFDGKTHFLIHVLIILIGKDSGGGASSVYSRVLSTLLNEMDGVSGQTAEVIVMAATNRKDALDPALIRPGRIDQALEVGYPSKEDRAAIFKSYMARMPRSNDVDIHKLASTAFDMSLDMSKMKRGNAMTGADIGAICKAAAFQALREDLNAQTVCMKHFNQAISNRLGRV</sequence>
<keyword evidence="6" id="KW-1185">Reference proteome</keyword>
<evidence type="ECO:0000313" key="5">
    <source>
        <dbReference type="EMBL" id="OQS06458.1"/>
    </source>
</evidence>
<evidence type="ECO:0000256" key="3">
    <source>
        <dbReference type="ARBA" id="ARBA00023054"/>
    </source>
</evidence>
<protein>
    <submittedName>
        <fullName evidence="5">Cell division cycle protein 48</fullName>
    </submittedName>
</protein>
<dbReference type="Gene3D" id="3.40.50.300">
    <property type="entry name" value="P-loop containing nucleotide triphosphate hydrolases"/>
    <property type="match status" value="2"/>
</dbReference>
<comment type="caution">
    <text evidence="5">The sequence shown here is derived from an EMBL/GenBank/DDBJ whole genome shotgun (WGS) entry which is preliminary data.</text>
</comment>